<accession>A0A1W6CYR0</accession>
<reference evidence="2 3" key="1">
    <citation type="submission" date="2017-03" db="EMBL/GenBank/DDBJ databases">
        <title>Genome sequence of Paracoccus contaminans isolated from a water microcosm.</title>
        <authorList>
            <person name="Aurass P."/>
            <person name="Karste S."/>
            <person name="Trost E."/>
            <person name="Glaeser S.P."/>
            <person name="Kaempfer P."/>
            <person name="Flieger A."/>
        </authorList>
    </citation>
    <scope>NUCLEOTIDE SEQUENCE [LARGE SCALE GENOMIC DNA]</scope>
    <source>
        <strain evidence="3">RKI 16-01929T\LMG 29738T\CCM 8701T\CIP 111112T</strain>
    </source>
</reference>
<sequence length="75" mass="7922">MTIWNILLWCGLALTAAGLAGIAWCILAVIRARRAGLPDAAMRLRMQRVVAVNMGALAASMLGLMAVAISIMLGR</sequence>
<dbReference type="EMBL" id="CP020612">
    <property type="protein sequence ID" value="ARJ70003.1"/>
    <property type="molecule type" value="Genomic_DNA"/>
</dbReference>
<evidence type="ECO:0000256" key="1">
    <source>
        <dbReference type="SAM" id="Phobius"/>
    </source>
</evidence>
<keyword evidence="1" id="KW-1133">Transmembrane helix</keyword>
<name>A0A1W6CYR0_9RHOB</name>
<dbReference type="STRING" id="1945662.B0A89_10555"/>
<gene>
    <name evidence="2" type="ORF">B0A89_10555</name>
</gene>
<dbReference type="RefSeq" id="WP_085378121.1">
    <property type="nucleotide sequence ID" value="NZ_CP020612.1"/>
</dbReference>
<evidence type="ECO:0000313" key="3">
    <source>
        <dbReference type="Proteomes" id="UP000193017"/>
    </source>
</evidence>
<evidence type="ECO:0000313" key="2">
    <source>
        <dbReference type="EMBL" id="ARJ70003.1"/>
    </source>
</evidence>
<dbReference type="Proteomes" id="UP000193017">
    <property type="component" value="Chromosome"/>
</dbReference>
<organism evidence="2 3">
    <name type="scientific">Paracoccus contaminans</name>
    <dbReference type="NCBI Taxonomy" id="1945662"/>
    <lineage>
        <taxon>Bacteria</taxon>
        <taxon>Pseudomonadati</taxon>
        <taxon>Pseudomonadota</taxon>
        <taxon>Alphaproteobacteria</taxon>
        <taxon>Rhodobacterales</taxon>
        <taxon>Paracoccaceae</taxon>
        <taxon>Paracoccus</taxon>
    </lineage>
</organism>
<protein>
    <submittedName>
        <fullName evidence="2">Uncharacterized protein</fullName>
    </submittedName>
</protein>
<keyword evidence="3" id="KW-1185">Reference proteome</keyword>
<dbReference type="OrthoDB" id="7875737at2"/>
<keyword evidence="1" id="KW-0812">Transmembrane</keyword>
<feature type="transmembrane region" description="Helical" evidence="1">
    <location>
        <begin position="50"/>
        <end position="73"/>
    </location>
</feature>
<proteinExistence type="predicted"/>
<dbReference type="KEGG" id="pcon:B0A89_10555"/>
<dbReference type="AlphaFoldDB" id="A0A1W6CYR0"/>
<feature type="transmembrane region" description="Helical" evidence="1">
    <location>
        <begin position="6"/>
        <end position="30"/>
    </location>
</feature>
<keyword evidence="1" id="KW-0472">Membrane</keyword>